<comment type="similarity">
    <text evidence="2">Belongs to the GPC1 family.</text>
</comment>
<evidence type="ECO:0000256" key="10">
    <source>
        <dbReference type="ARBA" id="ARBA00023209"/>
    </source>
</evidence>
<evidence type="ECO:0000256" key="7">
    <source>
        <dbReference type="ARBA" id="ARBA00022989"/>
    </source>
</evidence>
<keyword evidence="10" id="KW-0594">Phospholipid biosynthesis</keyword>
<keyword evidence="7 14" id="KW-1133">Transmembrane helix</keyword>
<evidence type="ECO:0000256" key="6">
    <source>
        <dbReference type="ARBA" id="ARBA00022692"/>
    </source>
</evidence>
<dbReference type="GO" id="GO:0016746">
    <property type="term" value="F:acyltransferase activity"/>
    <property type="evidence" value="ECO:0007669"/>
    <property type="project" value="UniProtKB-KW"/>
</dbReference>
<comment type="subcellular location">
    <subcellularLocation>
        <location evidence="1">Membrane</location>
        <topology evidence="1">Multi-pass membrane protein</topology>
    </subcellularLocation>
</comment>
<keyword evidence="12" id="KW-0012">Acyltransferase</keyword>
<feature type="transmembrane region" description="Helical" evidence="14">
    <location>
        <begin position="281"/>
        <end position="303"/>
    </location>
</feature>
<dbReference type="GO" id="GO:0016020">
    <property type="term" value="C:membrane"/>
    <property type="evidence" value="ECO:0007669"/>
    <property type="project" value="UniProtKB-SubCell"/>
</dbReference>
<feature type="region of interest" description="Disordered" evidence="13">
    <location>
        <begin position="521"/>
        <end position="619"/>
    </location>
</feature>
<reference evidence="15 16" key="1">
    <citation type="submission" date="2016-06" db="EMBL/GenBank/DDBJ databases">
        <authorList>
            <person name="Kjaerup R.B."/>
            <person name="Dalgaard T.S."/>
            <person name="Juul-Madsen H.R."/>
        </authorList>
    </citation>
    <scope>NUCLEOTIDE SEQUENCE [LARGE SCALE GENOMIC DNA]</scope>
</reference>
<organism evidence="15 16">
    <name type="scientific">Zymoseptoria tritici (strain ST99CH_3D7)</name>
    <dbReference type="NCBI Taxonomy" id="1276538"/>
    <lineage>
        <taxon>Eukaryota</taxon>
        <taxon>Fungi</taxon>
        <taxon>Dikarya</taxon>
        <taxon>Ascomycota</taxon>
        <taxon>Pezizomycotina</taxon>
        <taxon>Dothideomycetes</taxon>
        <taxon>Dothideomycetidae</taxon>
        <taxon>Mycosphaerellales</taxon>
        <taxon>Mycosphaerellaceae</taxon>
        <taxon>Zymoseptoria</taxon>
    </lineage>
</organism>
<evidence type="ECO:0000313" key="16">
    <source>
        <dbReference type="Proteomes" id="UP000215127"/>
    </source>
</evidence>
<evidence type="ECO:0000256" key="13">
    <source>
        <dbReference type="SAM" id="MobiDB-lite"/>
    </source>
</evidence>
<sequence>MEMSLWLDLQQRERTIDVSTLLPYFPGHRSSYLELIPEEEIEAFARLDDIDAIPKKQPHTSMTGELDQMAAAKEEELKTPAGGLQPPGEANDYLSAGGGSYSGMSTPGTPGLTRTNSNGSDGGYSSFDTFGGGDYPPVDRLTMFDILENLALPQRLEKMQNVVHENAEKLRRQRQRLATRAMSSKNVVVDEWRKRVPIAPDEQLQKYRKRMRTSVDRLNKRWNDAKTVSLMEKVSFVTAVLNIFISAYLMGAFPEYFHYWYTVQLIYFVPLRWFNYHKIGFHYFLADLCYFVNMLLISSIWFFPQSKRLLISTYCLAFGNNAIAIVMWRNSLVFHSLDKTTTLFIHIMPCATLHVLIHLIPKQMQLDRFPAIHTIKFSAPGAPEHYSLGDMIIWATLPYAVWQLSYHFMITVRKRSKIAAGRPTSFTWLRRSYRGNFLGKFVLGFPARLQEPIFMCIQYCYALLTMLPCPIWFWYRWASAGFLITCLSWASWNGATFYIDVFGRRMEKELNKLKEEVAKMSKSPELNGQSGLSDIGSPMTSPTGPTGASPTEAATTTLDLGPAAQQSEVSQDGLHQRGKSIDAIPALDAATPGSELKQTVEVLSAPPLVEKTNGQKKDE</sequence>
<evidence type="ECO:0000256" key="3">
    <source>
        <dbReference type="ARBA" id="ARBA00019082"/>
    </source>
</evidence>
<dbReference type="AlphaFoldDB" id="A0A1X7RRC1"/>
<dbReference type="PANTHER" id="PTHR31201">
    <property type="entry name" value="OS01G0585100 PROTEIN"/>
    <property type="match status" value="1"/>
</dbReference>
<keyword evidence="6 14" id="KW-0812">Transmembrane</keyword>
<feature type="transmembrane region" description="Helical" evidence="14">
    <location>
        <begin position="309"/>
        <end position="328"/>
    </location>
</feature>
<dbReference type="EMBL" id="LT853695">
    <property type="protein sequence ID" value="SMQ49948.1"/>
    <property type="molecule type" value="Genomic_DNA"/>
</dbReference>
<evidence type="ECO:0000256" key="1">
    <source>
        <dbReference type="ARBA" id="ARBA00004141"/>
    </source>
</evidence>
<accession>A0A1X7RRC1</accession>
<evidence type="ECO:0000256" key="5">
    <source>
        <dbReference type="ARBA" id="ARBA00022679"/>
    </source>
</evidence>
<feature type="transmembrane region" description="Helical" evidence="14">
    <location>
        <begin position="481"/>
        <end position="502"/>
    </location>
</feature>
<dbReference type="Pfam" id="PF10998">
    <property type="entry name" value="DUF2838"/>
    <property type="match status" value="1"/>
</dbReference>
<dbReference type="InterPro" id="IPR021261">
    <property type="entry name" value="GPCAT"/>
</dbReference>
<evidence type="ECO:0000256" key="9">
    <source>
        <dbReference type="ARBA" id="ARBA00023136"/>
    </source>
</evidence>
<feature type="region of interest" description="Disordered" evidence="13">
    <location>
        <begin position="79"/>
        <end position="131"/>
    </location>
</feature>
<keyword evidence="8" id="KW-0443">Lipid metabolism</keyword>
<name>A0A1X7RRC1_ZYMT9</name>
<dbReference type="Proteomes" id="UP000215127">
    <property type="component" value="Chromosome 4"/>
</dbReference>
<keyword evidence="16" id="KW-1185">Reference proteome</keyword>
<evidence type="ECO:0000256" key="2">
    <source>
        <dbReference type="ARBA" id="ARBA00006675"/>
    </source>
</evidence>
<keyword evidence="4" id="KW-0444">Lipid biosynthesis</keyword>
<feature type="transmembrane region" description="Helical" evidence="14">
    <location>
        <begin position="230"/>
        <end position="250"/>
    </location>
</feature>
<feature type="compositionally biased region" description="Polar residues" evidence="13">
    <location>
        <begin position="102"/>
        <end position="119"/>
    </location>
</feature>
<feature type="transmembrane region" description="Helical" evidence="14">
    <location>
        <begin position="453"/>
        <end position="475"/>
    </location>
</feature>
<dbReference type="STRING" id="1276538.A0A1X7RRC1"/>
<proteinExistence type="inferred from homology"/>
<keyword evidence="5" id="KW-0808">Transferase</keyword>
<evidence type="ECO:0000256" key="12">
    <source>
        <dbReference type="ARBA" id="ARBA00023315"/>
    </source>
</evidence>
<evidence type="ECO:0000256" key="8">
    <source>
        <dbReference type="ARBA" id="ARBA00023098"/>
    </source>
</evidence>
<gene>
    <name evidence="15" type="ORF">ZT3D7_G5099</name>
</gene>
<keyword evidence="9 14" id="KW-0472">Membrane</keyword>
<evidence type="ECO:0000313" key="15">
    <source>
        <dbReference type="EMBL" id="SMQ49948.1"/>
    </source>
</evidence>
<evidence type="ECO:0000256" key="14">
    <source>
        <dbReference type="SAM" id="Phobius"/>
    </source>
</evidence>
<feature type="transmembrane region" description="Helical" evidence="14">
    <location>
        <begin position="340"/>
        <end position="360"/>
    </location>
</feature>
<evidence type="ECO:0000256" key="11">
    <source>
        <dbReference type="ARBA" id="ARBA00023264"/>
    </source>
</evidence>
<dbReference type="PANTHER" id="PTHR31201:SF1">
    <property type="entry name" value="GLYCEROPHOSPHOCHOLINE ACYLTRANSFERASE 1"/>
    <property type="match status" value="1"/>
</dbReference>
<protein>
    <recommendedName>
        <fullName evidence="3">Glycerophosphocholine acyltransferase 1</fullName>
    </recommendedName>
</protein>
<dbReference type="GO" id="GO:0006656">
    <property type="term" value="P:phosphatidylcholine biosynthetic process"/>
    <property type="evidence" value="ECO:0007669"/>
    <property type="project" value="TreeGrafter"/>
</dbReference>
<evidence type="ECO:0000256" key="4">
    <source>
        <dbReference type="ARBA" id="ARBA00022516"/>
    </source>
</evidence>
<feature type="compositionally biased region" description="Low complexity" evidence="13">
    <location>
        <begin position="536"/>
        <end position="557"/>
    </location>
</feature>
<keyword evidence="11" id="KW-1208">Phospholipid metabolism</keyword>